<organism evidence="2 3">
    <name type="scientific">Pilibacter termitis</name>
    <dbReference type="NCBI Taxonomy" id="263852"/>
    <lineage>
        <taxon>Bacteria</taxon>
        <taxon>Bacillati</taxon>
        <taxon>Bacillota</taxon>
        <taxon>Bacilli</taxon>
        <taxon>Lactobacillales</taxon>
        <taxon>Enterococcaceae</taxon>
        <taxon>Pilibacter</taxon>
    </lineage>
</organism>
<evidence type="ECO:0000313" key="2">
    <source>
        <dbReference type="EMBL" id="SKA03949.1"/>
    </source>
</evidence>
<keyword evidence="1" id="KW-0472">Membrane</keyword>
<protein>
    <recommendedName>
        <fullName evidence="4">Type IV leader peptidase family protein</fullName>
    </recommendedName>
</protein>
<reference evidence="2 3" key="1">
    <citation type="submission" date="2017-02" db="EMBL/GenBank/DDBJ databases">
        <authorList>
            <person name="Peterson S.W."/>
        </authorList>
    </citation>
    <scope>NUCLEOTIDE SEQUENCE [LARGE SCALE GENOMIC DNA]</scope>
    <source>
        <strain evidence="2 3">ATCC BAA-1030</strain>
    </source>
</reference>
<dbReference type="AlphaFoldDB" id="A0A1T4QJQ2"/>
<feature type="transmembrane region" description="Helical" evidence="1">
    <location>
        <begin position="69"/>
        <end position="99"/>
    </location>
</feature>
<keyword evidence="1" id="KW-0812">Transmembrane</keyword>
<keyword evidence="1" id="KW-1133">Transmembrane helix</keyword>
<dbReference type="RefSeq" id="WP_078808123.1">
    <property type="nucleotide sequence ID" value="NZ_FUXI01000030.1"/>
</dbReference>
<keyword evidence="3" id="KW-1185">Reference proteome</keyword>
<accession>A0A1T4QJQ2</accession>
<evidence type="ECO:0000313" key="3">
    <source>
        <dbReference type="Proteomes" id="UP000190328"/>
    </source>
</evidence>
<feature type="transmembrane region" description="Helical" evidence="1">
    <location>
        <begin position="111"/>
        <end position="129"/>
    </location>
</feature>
<dbReference type="OrthoDB" id="9789291at2"/>
<name>A0A1T4QJQ2_9ENTE</name>
<gene>
    <name evidence="2" type="ORF">SAMN02745116_02217</name>
</gene>
<dbReference type="Proteomes" id="UP000190328">
    <property type="component" value="Unassembled WGS sequence"/>
</dbReference>
<feature type="transmembrane region" description="Helical" evidence="1">
    <location>
        <begin position="45"/>
        <end position="63"/>
    </location>
</feature>
<dbReference type="EMBL" id="FUXI01000030">
    <property type="protein sequence ID" value="SKA03949.1"/>
    <property type="molecule type" value="Genomic_DNA"/>
</dbReference>
<sequence length="136" mass="15665">MEIFFCILLAARFSYDDIRFRSMSVCEMTLATAIAFFWKMENTPRALIFLAFALVCYFFPLGVGEGDFWLVGIWAFFFGKFFCGTLIFTAALFALLYAGGYFLRKKVYPKTIPFVPFLSIALICQVILLDEVLFAW</sequence>
<proteinExistence type="predicted"/>
<evidence type="ECO:0008006" key="4">
    <source>
        <dbReference type="Google" id="ProtNLM"/>
    </source>
</evidence>
<dbReference type="STRING" id="263852.SAMN02745116_02217"/>
<evidence type="ECO:0000256" key="1">
    <source>
        <dbReference type="SAM" id="Phobius"/>
    </source>
</evidence>